<protein>
    <recommendedName>
        <fullName evidence="9">tRNA-dihydrouridine(20/20a) synthase</fullName>
        <ecNumber evidence="9">1.3.1.91</ecNumber>
    </recommendedName>
    <alternativeName>
        <fullName evidence="9">U20-specific dihydrouridine synthase</fullName>
        <shortName evidence="9">U20-specific Dus</shortName>
    </alternativeName>
    <alternativeName>
        <fullName evidence="9">tRNA-dihydrouridine synthase A</fullName>
    </alternativeName>
</protein>
<dbReference type="Pfam" id="PF01207">
    <property type="entry name" value="Dus"/>
    <property type="match status" value="1"/>
</dbReference>
<dbReference type="PANTHER" id="PTHR42907:SF1">
    <property type="entry name" value="FMN-LINKED OXIDOREDUCTASES SUPERFAMILY PROTEIN"/>
    <property type="match status" value="1"/>
</dbReference>
<dbReference type="CDD" id="cd02801">
    <property type="entry name" value="DUS_like_FMN"/>
    <property type="match status" value="1"/>
</dbReference>
<comment type="similarity">
    <text evidence="10">Belongs to the dus family.</text>
</comment>
<evidence type="ECO:0000256" key="6">
    <source>
        <dbReference type="ARBA" id="ARBA00022857"/>
    </source>
</evidence>
<feature type="binding site" evidence="9 12">
    <location>
        <position position="166"/>
    </location>
    <ligand>
        <name>FMN</name>
        <dbReference type="ChEBI" id="CHEBI:58210"/>
    </ligand>
</feature>
<comment type="similarity">
    <text evidence="9">Belongs to the Dus family. DusA subfamily.</text>
</comment>
<dbReference type="InterPro" id="IPR035587">
    <property type="entry name" value="DUS-like_FMN-bd"/>
</dbReference>
<evidence type="ECO:0000256" key="4">
    <source>
        <dbReference type="ARBA" id="ARBA00022643"/>
    </source>
</evidence>
<comment type="catalytic activity">
    <reaction evidence="9">
        <text>5,6-dihydrouridine(20) in tRNA + NAD(+) = uridine(20) in tRNA + NADH + H(+)</text>
        <dbReference type="Rhea" id="RHEA:53340"/>
        <dbReference type="Rhea" id="RHEA-COMP:13533"/>
        <dbReference type="Rhea" id="RHEA-COMP:13534"/>
        <dbReference type="ChEBI" id="CHEBI:15378"/>
        <dbReference type="ChEBI" id="CHEBI:57540"/>
        <dbReference type="ChEBI" id="CHEBI:57945"/>
        <dbReference type="ChEBI" id="CHEBI:65315"/>
        <dbReference type="ChEBI" id="CHEBI:74443"/>
        <dbReference type="EC" id="1.3.1.91"/>
    </reaction>
</comment>
<evidence type="ECO:0000256" key="3">
    <source>
        <dbReference type="ARBA" id="ARBA00022630"/>
    </source>
</evidence>
<keyword evidence="8 9" id="KW-0560">Oxidoreductase</keyword>
<dbReference type="InterPro" id="IPR004653">
    <property type="entry name" value="DusA"/>
</dbReference>
<keyword evidence="2 9" id="KW-0820">tRNA-binding</keyword>
<evidence type="ECO:0000256" key="7">
    <source>
        <dbReference type="ARBA" id="ARBA00022884"/>
    </source>
</evidence>
<comment type="caution">
    <text evidence="14">The sequence shown here is derived from an EMBL/GenBank/DDBJ whole genome shotgun (WGS) entry which is preliminary data.</text>
</comment>
<dbReference type="InterPro" id="IPR013785">
    <property type="entry name" value="Aldolase_TIM"/>
</dbReference>
<evidence type="ECO:0000256" key="12">
    <source>
        <dbReference type="PIRSR" id="PIRSR006621-2"/>
    </source>
</evidence>
<evidence type="ECO:0000256" key="5">
    <source>
        <dbReference type="ARBA" id="ARBA00022694"/>
    </source>
</evidence>
<comment type="function">
    <text evidence="9">Catalyzes the synthesis of 5,6-dihydrouridine (D), a modified base found in the D-loop of most tRNAs, via the reduction of the C5-C6 double bond in target uridines. Specifically modifies U20 and U20a in tRNAs.</text>
</comment>
<evidence type="ECO:0000259" key="13">
    <source>
        <dbReference type="Pfam" id="PF01207"/>
    </source>
</evidence>
<reference evidence="14 15" key="1">
    <citation type="submission" date="2018-10" db="EMBL/GenBank/DDBJ databases">
        <authorList>
            <person name="Chen W.-M."/>
        </authorList>
    </citation>
    <scope>NUCLEOTIDE SEQUENCE [LARGE SCALE GENOMIC DNA]</scope>
    <source>
        <strain evidence="14 15">THS-13</strain>
    </source>
</reference>
<dbReference type="Gene3D" id="3.20.20.70">
    <property type="entry name" value="Aldolase class I"/>
    <property type="match status" value="1"/>
</dbReference>
<evidence type="ECO:0000256" key="2">
    <source>
        <dbReference type="ARBA" id="ARBA00022555"/>
    </source>
</evidence>
<dbReference type="Gene3D" id="1.20.120.1460">
    <property type="match status" value="1"/>
</dbReference>
<dbReference type="Proteomes" id="UP000282106">
    <property type="component" value="Unassembled WGS sequence"/>
</dbReference>
<evidence type="ECO:0000256" key="10">
    <source>
        <dbReference type="PIRNR" id="PIRNR006621"/>
    </source>
</evidence>
<feature type="binding site" evidence="9 12">
    <location>
        <begin position="206"/>
        <end position="208"/>
    </location>
    <ligand>
        <name>FMN</name>
        <dbReference type="ChEBI" id="CHEBI:58210"/>
    </ligand>
</feature>
<feature type="site" description="Interacts with tRNA" evidence="9">
    <location>
        <position position="181"/>
    </location>
</feature>
<dbReference type="PROSITE" id="PS01136">
    <property type="entry name" value="UPF0034"/>
    <property type="match status" value="1"/>
</dbReference>
<keyword evidence="5 9" id="KW-0819">tRNA processing</keyword>
<evidence type="ECO:0000256" key="8">
    <source>
        <dbReference type="ARBA" id="ARBA00023002"/>
    </source>
</evidence>
<feature type="active site" description="Proton donor" evidence="9 11">
    <location>
        <position position="95"/>
    </location>
</feature>
<evidence type="ECO:0000313" key="14">
    <source>
        <dbReference type="EMBL" id="ROH91014.1"/>
    </source>
</evidence>
<dbReference type="GO" id="GO:0102266">
    <property type="term" value="F:tRNA-dihydrouridine20a synthase activity"/>
    <property type="evidence" value="ECO:0007669"/>
    <property type="project" value="RHEA"/>
</dbReference>
<dbReference type="SUPFAM" id="SSF51395">
    <property type="entry name" value="FMN-linked oxidoreductases"/>
    <property type="match status" value="1"/>
</dbReference>
<sequence length="333" mass="37235">MSSSPHLFCTAPLMDWSDRHCRYFWRGLSRHTRLYTEMVTTGALLHGDVARHLRYEASEHPLALQLGGSEADALARCAELGEQWGYDEINLNCGCPSDRVQEGRFGACLMKEPATVASAVAAMRRATRLPVTVKHRIGVDDCEDYPFLRHFVATVAAAGCETFIVHARKAWLKGLSPKENREIPPLTYEHVHRLKQEFPQLRIVINGGLKTLADCQQQLTQLDGVMLGREPYENPWMLAAVDPTLFDSPAPVETRKQALRRLQAYVERERLEHGTPLAAITRHVLGLYRGQPGGRAFRRVLSERGHRAGAGWEVVEAALLAVQGEQQKLSDAA</sequence>
<dbReference type="InParanoid" id="A0A3N0VEC6"/>
<evidence type="ECO:0000313" key="15">
    <source>
        <dbReference type="Proteomes" id="UP000282106"/>
    </source>
</evidence>
<name>A0A3N0VEC6_9GAMM</name>
<dbReference type="RefSeq" id="WP_123211469.1">
    <property type="nucleotide sequence ID" value="NZ_RJVO01000003.1"/>
</dbReference>
<keyword evidence="4 9" id="KW-0288">FMN</keyword>
<evidence type="ECO:0000256" key="9">
    <source>
        <dbReference type="HAMAP-Rule" id="MF_02041"/>
    </source>
</evidence>
<evidence type="ECO:0000256" key="11">
    <source>
        <dbReference type="PIRSR" id="PIRSR006621-1"/>
    </source>
</evidence>
<dbReference type="AlphaFoldDB" id="A0A3N0VEC6"/>
<feature type="site" description="Interacts with tRNA; defines subfamily-specific binding signature" evidence="9">
    <location>
        <position position="295"/>
    </location>
</feature>
<keyword evidence="7 9" id="KW-0694">RNA-binding</keyword>
<dbReference type="NCBIfam" id="NF008774">
    <property type="entry name" value="PRK11815.1"/>
    <property type="match status" value="1"/>
</dbReference>
<dbReference type="GO" id="GO:0000049">
    <property type="term" value="F:tRNA binding"/>
    <property type="evidence" value="ECO:0007669"/>
    <property type="project" value="UniProtKB-UniRule"/>
</dbReference>
<dbReference type="EMBL" id="RJVO01000003">
    <property type="protein sequence ID" value="ROH91014.1"/>
    <property type="molecule type" value="Genomic_DNA"/>
</dbReference>
<comment type="catalytic activity">
    <reaction evidence="9">
        <text>5,6-dihydrouridine(20a) in tRNA + NAD(+) = uridine(20a) in tRNA + NADH + H(+)</text>
        <dbReference type="Rhea" id="RHEA:53348"/>
        <dbReference type="Rhea" id="RHEA-COMP:13535"/>
        <dbReference type="Rhea" id="RHEA-COMP:13536"/>
        <dbReference type="ChEBI" id="CHEBI:15378"/>
        <dbReference type="ChEBI" id="CHEBI:57540"/>
        <dbReference type="ChEBI" id="CHEBI:57945"/>
        <dbReference type="ChEBI" id="CHEBI:65315"/>
        <dbReference type="ChEBI" id="CHEBI:74443"/>
    </reaction>
</comment>
<dbReference type="PANTHER" id="PTHR42907">
    <property type="entry name" value="FMN-LINKED OXIDOREDUCTASES SUPERFAMILY PROTEIN"/>
    <property type="match status" value="1"/>
</dbReference>
<dbReference type="GO" id="GO:0010181">
    <property type="term" value="F:FMN binding"/>
    <property type="evidence" value="ECO:0007669"/>
    <property type="project" value="UniProtKB-UniRule"/>
</dbReference>
<keyword evidence="15" id="KW-1185">Reference proteome</keyword>
<dbReference type="InterPro" id="IPR001269">
    <property type="entry name" value="DUS_fam"/>
</dbReference>
<feature type="site" description="Interacts with tRNA; defines subfamily-specific binding signature" evidence="9">
    <location>
        <position position="298"/>
    </location>
</feature>
<dbReference type="FunCoup" id="A0A3N0VEC6">
    <property type="interactions" value="279"/>
</dbReference>
<dbReference type="InterPro" id="IPR018517">
    <property type="entry name" value="tRNA_hU_synthase_CS"/>
</dbReference>
<organism evidence="14 15">
    <name type="scientific">Stagnimonas aquatica</name>
    <dbReference type="NCBI Taxonomy" id="2689987"/>
    <lineage>
        <taxon>Bacteria</taxon>
        <taxon>Pseudomonadati</taxon>
        <taxon>Pseudomonadota</taxon>
        <taxon>Gammaproteobacteria</taxon>
        <taxon>Nevskiales</taxon>
        <taxon>Nevskiaceae</taxon>
        <taxon>Stagnimonas</taxon>
    </lineage>
</organism>
<feature type="site" description="Interacts with tRNA" evidence="9">
    <location>
        <position position="92"/>
    </location>
</feature>
<feature type="binding site" evidence="9 12">
    <location>
        <position position="65"/>
    </location>
    <ligand>
        <name>FMN</name>
        <dbReference type="ChEBI" id="CHEBI:58210"/>
    </ligand>
</feature>
<dbReference type="PIRSF" id="PIRSF006621">
    <property type="entry name" value="Dus"/>
    <property type="match status" value="1"/>
</dbReference>
<feature type="site" description="Interacts with tRNA; defines subfamily-specific binding signature" evidence="9">
    <location>
        <position position="178"/>
    </location>
</feature>
<keyword evidence="12" id="KW-0547">Nucleotide-binding</keyword>
<comment type="catalytic activity">
    <reaction evidence="9">
        <text>5,6-dihydrouridine(20) in tRNA + NADP(+) = uridine(20) in tRNA + NADPH + H(+)</text>
        <dbReference type="Rhea" id="RHEA:53336"/>
        <dbReference type="Rhea" id="RHEA-COMP:13533"/>
        <dbReference type="Rhea" id="RHEA-COMP:13534"/>
        <dbReference type="ChEBI" id="CHEBI:15378"/>
        <dbReference type="ChEBI" id="CHEBI:57783"/>
        <dbReference type="ChEBI" id="CHEBI:58349"/>
        <dbReference type="ChEBI" id="CHEBI:65315"/>
        <dbReference type="ChEBI" id="CHEBI:74443"/>
        <dbReference type="EC" id="1.3.1.91"/>
    </reaction>
</comment>
<dbReference type="GO" id="GO:0050660">
    <property type="term" value="F:flavin adenine dinucleotide binding"/>
    <property type="evidence" value="ECO:0007669"/>
    <property type="project" value="InterPro"/>
</dbReference>
<comment type="cofactor">
    <cofactor evidence="1 9 10 12">
        <name>FMN</name>
        <dbReference type="ChEBI" id="CHEBI:58210"/>
    </cofactor>
</comment>
<evidence type="ECO:0000256" key="1">
    <source>
        <dbReference type="ARBA" id="ARBA00001917"/>
    </source>
</evidence>
<dbReference type="EC" id="1.3.1.91" evidence="9"/>
<feature type="binding site" evidence="9 12">
    <location>
        <position position="134"/>
    </location>
    <ligand>
        <name>FMN</name>
        <dbReference type="ChEBI" id="CHEBI:58210"/>
    </ligand>
</feature>
<comment type="caution">
    <text evidence="9">Lacks conserved residue(s) required for the propagation of feature annotation.</text>
</comment>
<dbReference type="HAMAP" id="MF_02041">
    <property type="entry name" value="DusA_subfam"/>
    <property type="match status" value="1"/>
</dbReference>
<dbReference type="GO" id="GO:0102264">
    <property type="term" value="F:tRNA-dihydrouridine20 synthase activity"/>
    <property type="evidence" value="ECO:0007669"/>
    <property type="project" value="UniProtKB-EC"/>
</dbReference>
<proteinExistence type="inferred from homology"/>
<keyword evidence="6 9" id="KW-0521">NADP</keyword>
<gene>
    <name evidence="9 14" type="primary">dusA</name>
    <name evidence="14" type="ORF">ED208_08565</name>
</gene>
<feature type="domain" description="DUS-like FMN-binding" evidence="13">
    <location>
        <begin position="11"/>
        <end position="318"/>
    </location>
</feature>
<dbReference type="NCBIfam" id="TIGR00742">
    <property type="entry name" value="yjbN"/>
    <property type="match status" value="1"/>
</dbReference>
<accession>A0A3N0VEC6</accession>
<comment type="catalytic activity">
    <reaction evidence="9">
        <text>5,6-dihydrouridine(20a) in tRNA + NADP(+) = uridine(20a) in tRNA + NADPH + H(+)</text>
        <dbReference type="Rhea" id="RHEA:53344"/>
        <dbReference type="Rhea" id="RHEA-COMP:13535"/>
        <dbReference type="Rhea" id="RHEA-COMP:13536"/>
        <dbReference type="ChEBI" id="CHEBI:15378"/>
        <dbReference type="ChEBI" id="CHEBI:57783"/>
        <dbReference type="ChEBI" id="CHEBI:58349"/>
        <dbReference type="ChEBI" id="CHEBI:65315"/>
        <dbReference type="ChEBI" id="CHEBI:74443"/>
    </reaction>
</comment>
<keyword evidence="3 9" id="KW-0285">Flavoprotein</keyword>
<feature type="binding site" evidence="9 12">
    <location>
        <begin position="228"/>
        <end position="229"/>
    </location>
    <ligand>
        <name>FMN</name>
        <dbReference type="ChEBI" id="CHEBI:58210"/>
    </ligand>
</feature>